<comment type="caution">
    <text evidence="5">The sequence shown here is derived from an EMBL/GenBank/DDBJ whole genome shotgun (WGS) entry which is preliminary data.</text>
</comment>
<evidence type="ECO:0000313" key="5">
    <source>
        <dbReference type="EMBL" id="KAF7433846.1"/>
    </source>
</evidence>
<feature type="repeat" description="WD" evidence="3">
    <location>
        <begin position="859"/>
        <end position="900"/>
    </location>
</feature>
<dbReference type="InterPro" id="IPR020472">
    <property type="entry name" value="WD40_PAC1"/>
</dbReference>
<dbReference type="SUPFAM" id="SSF50978">
    <property type="entry name" value="WD40 repeat-like"/>
    <property type="match status" value="1"/>
</dbReference>
<dbReference type="OrthoDB" id="538223at2759"/>
<evidence type="ECO:0000256" key="3">
    <source>
        <dbReference type="PROSITE-ProRule" id="PRU00221"/>
    </source>
</evidence>
<dbReference type="PROSITE" id="PS00678">
    <property type="entry name" value="WD_REPEATS_1"/>
    <property type="match status" value="2"/>
</dbReference>
<dbReference type="SMART" id="SM00320">
    <property type="entry name" value="WD40"/>
    <property type="match status" value="6"/>
</dbReference>
<dbReference type="PRINTS" id="PR00320">
    <property type="entry name" value="GPROTEINBRPT"/>
</dbReference>
<reference evidence="5" key="1">
    <citation type="submission" date="2019-07" db="EMBL/GenBank/DDBJ databases">
        <authorList>
            <person name="Palmer J.M."/>
        </authorList>
    </citation>
    <scope>NUCLEOTIDE SEQUENCE</scope>
    <source>
        <strain evidence="5">PC9</strain>
    </source>
</reference>
<dbReference type="AlphaFoldDB" id="A0A8H7A084"/>
<dbReference type="CDD" id="cd00200">
    <property type="entry name" value="WD40"/>
    <property type="match status" value="1"/>
</dbReference>
<evidence type="ECO:0000313" key="6">
    <source>
        <dbReference type="Proteomes" id="UP000623687"/>
    </source>
</evidence>
<dbReference type="InterPro" id="IPR036322">
    <property type="entry name" value="WD40_repeat_dom_sf"/>
</dbReference>
<dbReference type="InterPro" id="IPR018712">
    <property type="entry name" value="Tle1-like_cat"/>
</dbReference>
<dbReference type="Proteomes" id="UP000623687">
    <property type="component" value="Unassembled WGS sequence"/>
</dbReference>
<keyword evidence="6" id="KW-1185">Reference proteome</keyword>
<protein>
    <recommendedName>
        <fullName evidence="4">T6SS Phospholipase effector Tle1-like catalytic domain-containing protein</fullName>
    </recommendedName>
</protein>
<feature type="repeat" description="WD" evidence="3">
    <location>
        <begin position="704"/>
        <end position="735"/>
    </location>
</feature>
<gene>
    <name evidence="5" type="ORF">PC9H_005812</name>
</gene>
<feature type="repeat" description="WD" evidence="3">
    <location>
        <begin position="779"/>
        <end position="811"/>
    </location>
</feature>
<evidence type="ECO:0000259" key="4">
    <source>
        <dbReference type="Pfam" id="PF09994"/>
    </source>
</evidence>
<keyword evidence="2" id="KW-0677">Repeat</keyword>
<dbReference type="Pfam" id="PF00400">
    <property type="entry name" value="WD40"/>
    <property type="match status" value="5"/>
</dbReference>
<dbReference type="RefSeq" id="XP_036633873.1">
    <property type="nucleotide sequence ID" value="XM_036775371.1"/>
</dbReference>
<dbReference type="GeneID" id="59375630"/>
<feature type="repeat" description="WD" evidence="3">
    <location>
        <begin position="819"/>
        <end position="858"/>
    </location>
</feature>
<sequence>MSSTPPSPQALNPTLQGEPSTITQQASTQIRATCTHSRDGRIIVLCADGTANKFGEKSTNVVEFLSRIVKNKKQSTFYISGIGTHNPSPVGRILDMAFANSFETNILIAYKWLAENYEEGDRIFMFGFSRGAYQVRVIAGMIEQVGLIYPGNTTQLPDVYKLYMSTTDRSSGKGSKERTEAIELCETFKSAFSWPNVKVHFVGVWDTVASVGITMRDSLPETIHGMTHVCHFRHALALDEKRVKFLPEYASGSKFSNANDSRTSGDVKEVWFAGSHSDIGGGNVINRKLKTFGPALRWMTYEAMSHGLQMHPYSGKWVAPNPTRSLKAAWPVVELLPLHHPSYRNGEVTRIPHLGMPRRIQENQRIHESVFMLMGIHKEVVALLDKKGVEEESHHTSTSGTTSSTPRTSFIHGLIWLVMAILAGLWTILCSPGGGAPLYLRPGSGSLNRNSEGQQFMMIIAEIWNSASTTMLHYLYDISRCIVPLRGDPQTQMPINRKTPYVPYGALAKGGSWDNYALLAKLIEHDPFTDLESIISRIDDATVTEDLERFQSEVDVLATSISSGSNETLGQLTEVFGALPKLLSALKFMAAPRSEDVRNSVILTLFSALASLPPDSAHKVPLSTFRNIAYKLNEISKSEIHSKLLAALRHADLLLAQYDLHKGNTVKAVAIPATDKVLSASYRAVIVQTNGTERSIDMEDEFLVAFQANGSKFATGDKHGNVTIWDVESGKKLQTLEGPSGTISSLAFSPDGSKIAVGSEDGTIRVWDMETGQDLFGAMEGHTHRVLGLAFSPDGTRLASGSIYSTVRLWDEAGKSNVLEGHNGLVLSVAFSKDHIISGSWDKTIRVWNADSGDLVRVLHGHTEWIFCMAFSPDFKHVASGSDNGTARLWDVSSGEVLAIYDIGDWVKSIAFSFDGKQIVTGSWRGKVV</sequence>
<feature type="repeat" description="WD" evidence="3">
    <location>
        <begin position="736"/>
        <end position="777"/>
    </location>
</feature>
<feature type="domain" description="T6SS Phospholipase effector Tle1-like catalytic" evidence="4">
    <location>
        <begin position="42"/>
        <end position="300"/>
    </location>
</feature>
<dbReference type="PROSITE" id="PS50294">
    <property type="entry name" value="WD_REPEATS_REGION"/>
    <property type="match status" value="4"/>
</dbReference>
<dbReference type="InterPro" id="IPR019775">
    <property type="entry name" value="WD40_repeat_CS"/>
</dbReference>
<dbReference type="VEuPathDB" id="FungiDB:PC9H_005812"/>
<proteinExistence type="predicted"/>
<dbReference type="PANTHER" id="PTHR33840">
    <property type="match status" value="1"/>
</dbReference>
<name>A0A8H7A084_PLEOS</name>
<keyword evidence="1 3" id="KW-0853">WD repeat</keyword>
<organism evidence="5 6">
    <name type="scientific">Pleurotus ostreatus</name>
    <name type="common">Oyster mushroom</name>
    <name type="synonym">White-rot fungus</name>
    <dbReference type="NCBI Taxonomy" id="5322"/>
    <lineage>
        <taxon>Eukaryota</taxon>
        <taxon>Fungi</taxon>
        <taxon>Dikarya</taxon>
        <taxon>Basidiomycota</taxon>
        <taxon>Agaricomycotina</taxon>
        <taxon>Agaricomycetes</taxon>
        <taxon>Agaricomycetidae</taxon>
        <taxon>Agaricales</taxon>
        <taxon>Pleurotineae</taxon>
        <taxon>Pleurotaceae</taxon>
        <taxon>Pleurotus</taxon>
    </lineage>
</organism>
<dbReference type="InterPro" id="IPR001680">
    <property type="entry name" value="WD40_rpt"/>
</dbReference>
<dbReference type="PANTHER" id="PTHR33840:SF1">
    <property type="entry name" value="TLE1 PHOSPHOLIPASE DOMAIN-CONTAINING PROTEIN"/>
    <property type="match status" value="1"/>
</dbReference>
<accession>A0A8H7A084</accession>
<dbReference type="Pfam" id="PF09994">
    <property type="entry name" value="T6SS_Tle1-like_cat"/>
    <property type="match status" value="1"/>
</dbReference>
<dbReference type="EMBL" id="JACETU010000003">
    <property type="protein sequence ID" value="KAF7433846.1"/>
    <property type="molecule type" value="Genomic_DNA"/>
</dbReference>
<dbReference type="Gene3D" id="2.130.10.10">
    <property type="entry name" value="YVTN repeat-like/Quinoprotein amine dehydrogenase"/>
    <property type="match status" value="2"/>
</dbReference>
<dbReference type="InterPro" id="IPR015943">
    <property type="entry name" value="WD40/YVTN_repeat-like_dom_sf"/>
</dbReference>
<dbReference type="PROSITE" id="PS50082">
    <property type="entry name" value="WD_REPEATS_2"/>
    <property type="match status" value="5"/>
</dbReference>
<evidence type="ECO:0000256" key="1">
    <source>
        <dbReference type="ARBA" id="ARBA00022574"/>
    </source>
</evidence>
<evidence type="ECO:0000256" key="2">
    <source>
        <dbReference type="ARBA" id="ARBA00022737"/>
    </source>
</evidence>